<feature type="chain" id="PRO_5025558779" description="Periplasmic binding protein-like II" evidence="1">
    <location>
        <begin position="20"/>
        <end position="331"/>
    </location>
</feature>
<evidence type="ECO:0000256" key="1">
    <source>
        <dbReference type="SAM" id="SignalP"/>
    </source>
</evidence>
<dbReference type="AlphaFoldDB" id="A0A6A6TGJ5"/>
<gene>
    <name evidence="2" type="ORF">K491DRAFT_756462</name>
</gene>
<dbReference type="Proteomes" id="UP000799324">
    <property type="component" value="Unassembled WGS sequence"/>
</dbReference>
<protein>
    <recommendedName>
        <fullName evidence="4">Periplasmic binding protein-like II</fullName>
    </recommendedName>
</protein>
<keyword evidence="3" id="KW-1185">Reference proteome</keyword>
<accession>A0A6A6TGJ5</accession>
<evidence type="ECO:0008006" key="4">
    <source>
        <dbReference type="Google" id="ProtNLM"/>
    </source>
</evidence>
<dbReference type="EMBL" id="MU004319">
    <property type="protein sequence ID" value="KAF2658033.1"/>
    <property type="molecule type" value="Genomic_DNA"/>
</dbReference>
<keyword evidence="1" id="KW-0732">Signal</keyword>
<feature type="signal peptide" evidence="1">
    <location>
        <begin position="1"/>
        <end position="19"/>
    </location>
</feature>
<proteinExistence type="predicted"/>
<organism evidence="2 3">
    <name type="scientific">Lophiostoma macrostomum CBS 122681</name>
    <dbReference type="NCBI Taxonomy" id="1314788"/>
    <lineage>
        <taxon>Eukaryota</taxon>
        <taxon>Fungi</taxon>
        <taxon>Dikarya</taxon>
        <taxon>Ascomycota</taxon>
        <taxon>Pezizomycotina</taxon>
        <taxon>Dothideomycetes</taxon>
        <taxon>Pleosporomycetidae</taxon>
        <taxon>Pleosporales</taxon>
        <taxon>Lophiostomataceae</taxon>
        <taxon>Lophiostoma</taxon>
    </lineage>
</organism>
<evidence type="ECO:0000313" key="2">
    <source>
        <dbReference type="EMBL" id="KAF2658033.1"/>
    </source>
</evidence>
<evidence type="ECO:0000313" key="3">
    <source>
        <dbReference type="Proteomes" id="UP000799324"/>
    </source>
</evidence>
<reference evidence="2" key="1">
    <citation type="journal article" date="2020" name="Stud. Mycol.">
        <title>101 Dothideomycetes genomes: a test case for predicting lifestyles and emergence of pathogens.</title>
        <authorList>
            <person name="Haridas S."/>
            <person name="Albert R."/>
            <person name="Binder M."/>
            <person name="Bloem J."/>
            <person name="Labutti K."/>
            <person name="Salamov A."/>
            <person name="Andreopoulos B."/>
            <person name="Baker S."/>
            <person name="Barry K."/>
            <person name="Bills G."/>
            <person name="Bluhm B."/>
            <person name="Cannon C."/>
            <person name="Castanera R."/>
            <person name="Culley D."/>
            <person name="Daum C."/>
            <person name="Ezra D."/>
            <person name="Gonzalez J."/>
            <person name="Henrissat B."/>
            <person name="Kuo A."/>
            <person name="Liang C."/>
            <person name="Lipzen A."/>
            <person name="Lutzoni F."/>
            <person name="Magnuson J."/>
            <person name="Mondo S."/>
            <person name="Nolan M."/>
            <person name="Ohm R."/>
            <person name="Pangilinan J."/>
            <person name="Park H.-J."/>
            <person name="Ramirez L."/>
            <person name="Alfaro M."/>
            <person name="Sun H."/>
            <person name="Tritt A."/>
            <person name="Yoshinaga Y."/>
            <person name="Zwiers L.-H."/>
            <person name="Turgeon B."/>
            <person name="Goodwin S."/>
            <person name="Spatafora J."/>
            <person name="Crous P."/>
            <person name="Grigoriev I."/>
        </authorList>
    </citation>
    <scope>NUCLEOTIDE SEQUENCE</scope>
    <source>
        <strain evidence="2">CBS 122681</strain>
    </source>
</reference>
<name>A0A6A6TGJ5_9PLEO</name>
<dbReference type="OrthoDB" id="3800712at2759"/>
<sequence>MFNTLCWTAYALLAAFATAERPRGLPYALCWGTSSVTASRFTSASAFQAVTFLTSGEYGNLFNDALVHYDSLEAKDKIDVVHTTAIFREAVQVATKGLTEIDGESPTFSMLVLPSVFERYFTVIAHSTVLPVPEGPDKQDGALTSHPASTAGYAYNLNRCEKAGRTPQECQNLDVLNDKALVIDFEQEYLGLHIIDLAYELGTLPREDTSISSRFGEENANVFRMDQNYDTHAQGLREFVTGFLESGQNSVLVSRSFYMDEIKAIVVAGSASTASFAELVDMAQETIGHQGVQIFDSIDPSTVVAQGAAAWAGWILPELMRGYRKPSHDEL</sequence>